<evidence type="ECO:0000256" key="2">
    <source>
        <dbReference type="SAM" id="Phobius"/>
    </source>
</evidence>
<organism evidence="3 4">
    <name type="scientific">Strongyloides stercoralis</name>
    <name type="common">Threadworm</name>
    <dbReference type="NCBI Taxonomy" id="6248"/>
    <lineage>
        <taxon>Eukaryota</taxon>
        <taxon>Metazoa</taxon>
        <taxon>Ecdysozoa</taxon>
        <taxon>Nematoda</taxon>
        <taxon>Chromadorea</taxon>
        <taxon>Rhabditida</taxon>
        <taxon>Tylenchina</taxon>
        <taxon>Panagrolaimomorpha</taxon>
        <taxon>Strongyloidoidea</taxon>
        <taxon>Strongyloididae</taxon>
        <taxon>Strongyloides</taxon>
    </lineage>
</organism>
<keyword evidence="2" id="KW-1133">Transmembrane helix</keyword>
<dbReference type="AlphaFoldDB" id="A0AAF5D2D8"/>
<keyword evidence="3" id="KW-1185">Reference proteome</keyword>
<evidence type="ECO:0000313" key="3">
    <source>
        <dbReference type="Proteomes" id="UP000035681"/>
    </source>
</evidence>
<dbReference type="Proteomes" id="UP000035681">
    <property type="component" value="Unplaced"/>
</dbReference>
<protein>
    <submittedName>
        <fullName evidence="4">Col_cuticle_N domain-containing protein</fullName>
    </submittedName>
</protein>
<feature type="compositionally biased region" description="Polar residues" evidence="1">
    <location>
        <begin position="122"/>
        <end position="137"/>
    </location>
</feature>
<proteinExistence type="predicted"/>
<accession>A0AAF5D2D8</accession>
<feature type="transmembrane region" description="Helical" evidence="2">
    <location>
        <begin position="69"/>
        <end position="89"/>
    </location>
</feature>
<dbReference type="WBParaSite" id="TCONS_00005806.p1">
    <property type="protein sequence ID" value="TCONS_00005806.p1"/>
    <property type="gene ID" value="XLOC_004041"/>
</dbReference>
<evidence type="ECO:0000256" key="1">
    <source>
        <dbReference type="SAM" id="MobiDB-lite"/>
    </source>
</evidence>
<feature type="compositionally biased region" description="Polar residues" evidence="1">
    <location>
        <begin position="175"/>
        <end position="185"/>
    </location>
</feature>
<evidence type="ECO:0000313" key="4">
    <source>
        <dbReference type="WBParaSite" id="TCONS_00005806.p1"/>
    </source>
</evidence>
<feature type="region of interest" description="Disordered" evidence="1">
    <location>
        <begin position="113"/>
        <end position="137"/>
    </location>
</feature>
<sequence>MISSGELYYENNRNKDITERLREILTSDNELLHDYATHLFKKSESYKFIRMADDLHDVARYLNDMRLCFIALTVTCYIILVLYGITLCVRRSRRNNAANSRRPRWDYQVEAQPEYRSHNDDQSNTGTVPTQNFMSRNSRSTAPTFMRHGMSMNHSQQTTRLMTDLDGTVKHQLPKISSVNETNSTDTEHETKSGKTNEKRNGVMDI</sequence>
<feature type="region of interest" description="Disordered" evidence="1">
    <location>
        <begin position="173"/>
        <end position="206"/>
    </location>
</feature>
<feature type="compositionally biased region" description="Basic and acidic residues" evidence="1">
    <location>
        <begin position="186"/>
        <end position="206"/>
    </location>
</feature>
<reference evidence="4" key="1">
    <citation type="submission" date="2024-02" db="UniProtKB">
        <authorList>
            <consortium name="WormBaseParasite"/>
        </authorList>
    </citation>
    <scope>IDENTIFICATION</scope>
</reference>
<keyword evidence="2" id="KW-0472">Membrane</keyword>
<keyword evidence="2" id="KW-0812">Transmembrane</keyword>
<name>A0AAF5D2D8_STRER</name>